<evidence type="ECO:0000256" key="1">
    <source>
        <dbReference type="ARBA" id="ARBA00000085"/>
    </source>
</evidence>
<accession>A0A160M891</accession>
<dbReference type="SMART" id="SM00065">
    <property type="entry name" value="GAF"/>
    <property type="match status" value="1"/>
</dbReference>
<dbReference type="Proteomes" id="UP000077856">
    <property type="component" value="Chromosome"/>
</dbReference>
<dbReference type="Gene3D" id="3.30.565.10">
    <property type="entry name" value="Histidine kinase-like ATPase, C-terminal domain"/>
    <property type="match status" value="1"/>
</dbReference>
<comment type="catalytic activity">
    <reaction evidence="1">
        <text>ATP + protein L-histidine = ADP + protein N-phospho-L-histidine.</text>
        <dbReference type="EC" id="2.7.13.3"/>
    </reaction>
</comment>
<dbReference type="SUPFAM" id="SSF55874">
    <property type="entry name" value="ATPase domain of HSP90 chaperone/DNA topoisomerase II/histidine kinase"/>
    <property type="match status" value="1"/>
</dbReference>
<dbReference type="STRING" id="1196031.A361_06550"/>
<dbReference type="CDD" id="cd16917">
    <property type="entry name" value="HATPase_UhpB-NarQ-NarX-like"/>
    <property type="match status" value="1"/>
</dbReference>
<sequence length="384" mass="42465">MTVPRGIRVLGEKRQSEIKILKEIAEILNEGTEIDSLLKEVLQKLLHITGLETGWVFLIDSQGAFRLAAEEKLPPALAADNCKPMCNGDCWCIDRYNDGRLNKASNIIECKRIEDAIAEQRMDTNGLTHHASVPLRAGKEKFGILNIGSPDKTHFSQEELALLESVAFQIGTAIKRIKLTQLEQETALAAERNRLARDLHDSVNQLLFSLSLTARGGAEMTDNPEIKETFSYMQDLAQEALSEMRALIWQLKPRGLENGIVCAMQSYSQMLGLKLNSKVKGVICLPGKVEETLWRIGQEALANCKKHSGGSTADLALTVDGKTVSMVISDCGRGFHYRENDIPSLGLKSMKKRTEALNGLFKLKTEPNKGTNIEIIIPLEKGGK</sequence>
<dbReference type="InterPro" id="IPR011712">
    <property type="entry name" value="Sig_transdc_His_kin_sub3_dim/P"/>
</dbReference>
<dbReference type="EC" id="2.7.13.3" evidence="2"/>
<evidence type="ECO:0000256" key="4">
    <source>
        <dbReference type="ARBA" id="ARBA00022777"/>
    </source>
</evidence>
<reference evidence="7 8" key="1">
    <citation type="submission" date="2016-04" db="EMBL/GenBank/DDBJ databases">
        <title>Complete genome sequence of Bacillus oceanisediminis strain 2691.</title>
        <authorList>
            <person name="Jeong H."/>
            <person name="Kim H.J."/>
            <person name="Lee D.-W."/>
        </authorList>
    </citation>
    <scope>NUCLEOTIDE SEQUENCE [LARGE SCALE GENOMIC DNA]</scope>
    <source>
        <strain evidence="7 8">2691</strain>
    </source>
</reference>
<dbReference type="InterPro" id="IPR029016">
    <property type="entry name" value="GAF-like_dom_sf"/>
</dbReference>
<evidence type="ECO:0000256" key="2">
    <source>
        <dbReference type="ARBA" id="ARBA00012438"/>
    </source>
</evidence>
<protein>
    <recommendedName>
        <fullName evidence="2">histidine kinase</fullName>
        <ecNumber evidence="2">2.7.13.3</ecNumber>
    </recommendedName>
</protein>
<dbReference type="Pfam" id="PF13185">
    <property type="entry name" value="GAF_2"/>
    <property type="match status" value="1"/>
</dbReference>
<dbReference type="GO" id="GO:0000155">
    <property type="term" value="F:phosphorelay sensor kinase activity"/>
    <property type="evidence" value="ECO:0007669"/>
    <property type="project" value="InterPro"/>
</dbReference>
<organism evidence="7 8">
    <name type="scientific">Cytobacillus oceanisediminis 2691</name>
    <dbReference type="NCBI Taxonomy" id="1196031"/>
    <lineage>
        <taxon>Bacteria</taxon>
        <taxon>Bacillati</taxon>
        <taxon>Bacillota</taxon>
        <taxon>Bacilli</taxon>
        <taxon>Bacillales</taxon>
        <taxon>Bacillaceae</taxon>
        <taxon>Cytobacillus</taxon>
    </lineage>
</organism>
<dbReference type="Gene3D" id="1.20.5.1930">
    <property type="match status" value="1"/>
</dbReference>
<dbReference type="InterPro" id="IPR036890">
    <property type="entry name" value="HATPase_C_sf"/>
</dbReference>
<dbReference type="SUPFAM" id="SSF55781">
    <property type="entry name" value="GAF domain-like"/>
    <property type="match status" value="1"/>
</dbReference>
<dbReference type="Pfam" id="PF02518">
    <property type="entry name" value="HATPase_c"/>
    <property type="match status" value="1"/>
</dbReference>
<evidence type="ECO:0000259" key="6">
    <source>
        <dbReference type="SMART" id="SM00065"/>
    </source>
</evidence>
<keyword evidence="5" id="KW-0902">Two-component regulatory system</keyword>
<evidence type="ECO:0000313" key="7">
    <source>
        <dbReference type="EMBL" id="AND38780.1"/>
    </source>
</evidence>
<dbReference type="eggNOG" id="COG2203">
    <property type="taxonomic scope" value="Bacteria"/>
</dbReference>
<evidence type="ECO:0000313" key="8">
    <source>
        <dbReference type="Proteomes" id="UP000077856"/>
    </source>
</evidence>
<evidence type="ECO:0000256" key="3">
    <source>
        <dbReference type="ARBA" id="ARBA00022679"/>
    </source>
</evidence>
<dbReference type="Pfam" id="PF07730">
    <property type="entry name" value="HisKA_3"/>
    <property type="match status" value="1"/>
</dbReference>
<proteinExistence type="predicted"/>
<gene>
    <name evidence="7" type="ORF">A361_06550</name>
</gene>
<dbReference type="PANTHER" id="PTHR24421">
    <property type="entry name" value="NITRATE/NITRITE SENSOR PROTEIN NARX-RELATED"/>
    <property type="match status" value="1"/>
</dbReference>
<dbReference type="AlphaFoldDB" id="A0A160M891"/>
<dbReference type="InterPro" id="IPR003018">
    <property type="entry name" value="GAF"/>
</dbReference>
<dbReference type="KEGG" id="bon:A361_06550"/>
<dbReference type="PANTHER" id="PTHR24421:SF40">
    <property type="entry name" value="SENSOR HISTIDINE KINASE YHCY"/>
    <property type="match status" value="1"/>
</dbReference>
<dbReference type="GO" id="GO:0016020">
    <property type="term" value="C:membrane"/>
    <property type="evidence" value="ECO:0007669"/>
    <property type="project" value="InterPro"/>
</dbReference>
<dbReference type="EMBL" id="CP015506">
    <property type="protein sequence ID" value="AND38780.1"/>
    <property type="molecule type" value="Genomic_DNA"/>
</dbReference>
<dbReference type="eggNOG" id="COG4585">
    <property type="taxonomic scope" value="Bacteria"/>
</dbReference>
<evidence type="ECO:0000256" key="5">
    <source>
        <dbReference type="ARBA" id="ARBA00023012"/>
    </source>
</evidence>
<dbReference type="GO" id="GO:0046983">
    <property type="term" value="F:protein dimerization activity"/>
    <property type="evidence" value="ECO:0007669"/>
    <property type="project" value="InterPro"/>
</dbReference>
<dbReference type="InterPro" id="IPR003594">
    <property type="entry name" value="HATPase_dom"/>
</dbReference>
<keyword evidence="3" id="KW-0808">Transferase</keyword>
<dbReference type="Gene3D" id="3.30.450.40">
    <property type="match status" value="1"/>
</dbReference>
<name>A0A160M891_9BACI</name>
<keyword evidence="4 7" id="KW-0418">Kinase</keyword>
<feature type="domain" description="GAF" evidence="6">
    <location>
        <begin position="33"/>
        <end position="184"/>
    </location>
</feature>
<dbReference type="InterPro" id="IPR050482">
    <property type="entry name" value="Sensor_HK_TwoCompSys"/>
</dbReference>